<dbReference type="PANTHER" id="PTHR43877:SF2">
    <property type="entry name" value="AMINOALKYLPHOSPHONATE N-ACETYLTRANSFERASE-RELATED"/>
    <property type="match status" value="1"/>
</dbReference>
<name>A0A8J6Q511_9HYPH</name>
<dbReference type="PANTHER" id="PTHR43877">
    <property type="entry name" value="AMINOALKYLPHOSPHONATE N-ACETYLTRANSFERASE-RELATED-RELATED"/>
    <property type="match status" value="1"/>
</dbReference>
<comment type="caution">
    <text evidence="4">The sequence shown here is derived from an EMBL/GenBank/DDBJ whole genome shotgun (WGS) entry which is preliminary data.</text>
</comment>
<dbReference type="InterPro" id="IPR050832">
    <property type="entry name" value="Bact_Acetyltransf"/>
</dbReference>
<dbReference type="PROSITE" id="PS51186">
    <property type="entry name" value="GNAT"/>
    <property type="match status" value="1"/>
</dbReference>
<dbReference type="RefSeq" id="WP_188166040.1">
    <property type="nucleotide sequence ID" value="NZ_JACVVX010000006.1"/>
</dbReference>
<protein>
    <submittedName>
        <fullName evidence="4">GNAT family N-acetyltransferase</fullName>
    </submittedName>
</protein>
<evidence type="ECO:0000256" key="1">
    <source>
        <dbReference type="ARBA" id="ARBA00022679"/>
    </source>
</evidence>
<dbReference type="GO" id="GO:0016747">
    <property type="term" value="F:acyltransferase activity, transferring groups other than amino-acyl groups"/>
    <property type="evidence" value="ECO:0007669"/>
    <property type="project" value="InterPro"/>
</dbReference>
<evidence type="ECO:0000313" key="5">
    <source>
        <dbReference type="Proteomes" id="UP000643405"/>
    </source>
</evidence>
<keyword evidence="1" id="KW-0808">Transferase</keyword>
<dbReference type="Proteomes" id="UP000643405">
    <property type="component" value="Unassembled WGS sequence"/>
</dbReference>
<dbReference type="InterPro" id="IPR016181">
    <property type="entry name" value="Acyl_CoA_acyltransferase"/>
</dbReference>
<dbReference type="SUPFAM" id="SSF55729">
    <property type="entry name" value="Acyl-CoA N-acyltransferases (Nat)"/>
    <property type="match status" value="1"/>
</dbReference>
<reference evidence="4" key="1">
    <citation type="submission" date="2020-09" db="EMBL/GenBank/DDBJ databases">
        <title>Genome seq and assembly of Tianweitania sp.</title>
        <authorList>
            <person name="Chhetri G."/>
        </authorList>
    </citation>
    <scope>NUCLEOTIDE SEQUENCE</scope>
    <source>
        <strain evidence="4">Rool2</strain>
    </source>
</reference>
<accession>A0A8J6Q511</accession>
<organism evidence="4 5">
    <name type="scientific">Oryzicola mucosus</name>
    <dbReference type="NCBI Taxonomy" id="2767425"/>
    <lineage>
        <taxon>Bacteria</taxon>
        <taxon>Pseudomonadati</taxon>
        <taxon>Pseudomonadota</taxon>
        <taxon>Alphaproteobacteria</taxon>
        <taxon>Hyphomicrobiales</taxon>
        <taxon>Phyllobacteriaceae</taxon>
        <taxon>Oryzicola</taxon>
    </lineage>
</organism>
<dbReference type="Gene3D" id="3.40.630.30">
    <property type="match status" value="1"/>
</dbReference>
<dbReference type="CDD" id="cd04301">
    <property type="entry name" value="NAT_SF"/>
    <property type="match status" value="1"/>
</dbReference>
<sequence length="159" mass="17498">MFVRTAGARDLEAVRLLLSATWHDTYDAIYGVERVNEITAEWHSMPSLKARLERPASEFLVADDGKSLGGMAYAAASNDGKTVTLYQLYVLPAFQGRGIGSALLEEIEMSFPEAKRLRLEVEAENTRAVDFYARRGFLPSLEQPAAGSAEGVVVLEKML</sequence>
<proteinExistence type="predicted"/>
<evidence type="ECO:0000313" key="4">
    <source>
        <dbReference type="EMBL" id="MBD0416600.1"/>
    </source>
</evidence>
<dbReference type="AlphaFoldDB" id="A0A8J6Q511"/>
<dbReference type="Pfam" id="PF00583">
    <property type="entry name" value="Acetyltransf_1"/>
    <property type="match status" value="1"/>
</dbReference>
<gene>
    <name evidence="4" type="ORF">ICI42_18260</name>
</gene>
<feature type="domain" description="N-acetyltransferase" evidence="3">
    <location>
        <begin position="1"/>
        <end position="159"/>
    </location>
</feature>
<evidence type="ECO:0000259" key="3">
    <source>
        <dbReference type="PROSITE" id="PS51186"/>
    </source>
</evidence>
<dbReference type="InterPro" id="IPR000182">
    <property type="entry name" value="GNAT_dom"/>
</dbReference>
<keyword evidence="5" id="KW-1185">Reference proteome</keyword>
<keyword evidence="2" id="KW-0012">Acyltransferase</keyword>
<evidence type="ECO:0000256" key="2">
    <source>
        <dbReference type="ARBA" id="ARBA00023315"/>
    </source>
</evidence>
<dbReference type="EMBL" id="JACVVX010000006">
    <property type="protein sequence ID" value="MBD0416600.1"/>
    <property type="molecule type" value="Genomic_DNA"/>
</dbReference>